<accession>A0A645EVC5</accession>
<comment type="caution">
    <text evidence="1">The sequence shown here is derived from an EMBL/GenBank/DDBJ whole genome shotgun (WGS) entry which is preliminary data.</text>
</comment>
<organism evidence="1">
    <name type="scientific">bioreactor metagenome</name>
    <dbReference type="NCBI Taxonomy" id="1076179"/>
    <lineage>
        <taxon>unclassified sequences</taxon>
        <taxon>metagenomes</taxon>
        <taxon>ecological metagenomes</taxon>
    </lineage>
</organism>
<evidence type="ECO:0000313" key="1">
    <source>
        <dbReference type="EMBL" id="MPN05998.1"/>
    </source>
</evidence>
<reference evidence="1" key="1">
    <citation type="submission" date="2019-08" db="EMBL/GenBank/DDBJ databases">
        <authorList>
            <person name="Kucharzyk K."/>
            <person name="Murdoch R.W."/>
            <person name="Higgins S."/>
            <person name="Loffler F."/>
        </authorList>
    </citation>
    <scope>NUCLEOTIDE SEQUENCE</scope>
</reference>
<evidence type="ECO:0008006" key="2">
    <source>
        <dbReference type="Google" id="ProtNLM"/>
    </source>
</evidence>
<gene>
    <name evidence="1" type="ORF">SDC9_153252</name>
</gene>
<protein>
    <recommendedName>
        <fullName evidence="2">Recombinase</fullName>
    </recommendedName>
</protein>
<name>A0A645EVC5_9ZZZZ</name>
<sequence length="143" mass="16530">MGNRSTVLADCELIRQTICDTTALDAEMQQEQDEMAVVSELMQAHIKKNASVAQSQEAYALETERIEKRYNAALEHYTTLEKEKEMRIRKSNEISAFITTLKKQPLTVPEWNERLWITLLDKAIVHRDGSIEFRFKSGKKIIT</sequence>
<proteinExistence type="predicted"/>
<dbReference type="EMBL" id="VSSQ01051880">
    <property type="protein sequence ID" value="MPN05998.1"/>
    <property type="molecule type" value="Genomic_DNA"/>
</dbReference>
<dbReference type="AlphaFoldDB" id="A0A645EVC5"/>